<comment type="caution">
    <text evidence="1">The sequence shown here is derived from an EMBL/GenBank/DDBJ whole genome shotgun (WGS) entry which is preliminary data.</text>
</comment>
<dbReference type="Proteomes" id="UP000273898">
    <property type="component" value="Unassembled WGS sequence"/>
</dbReference>
<evidence type="ECO:0000313" key="1">
    <source>
        <dbReference type="EMBL" id="RLJ73673.1"/>
    </source>
</evidence>
<gene>
    <name evidence="1" type="ORF">BCL90_3835</name>
    <name evidence="2" type="ORF">E3V97_01310</name>
</gene>
<dbReference type="Proteomes" id="UP000297429">
    <property type="component" value="Unassembled WGS sequence"/>
</dbReference>
<evidence type="ECO:0000313" key="4">
    <source>
        <dbReference type="Proteomes" id="UP000297429"/>
    </source>
</evidence>
<reference evidence="1 3" key="1">
    <citation type="submission" date="2018-10" db="EMBL/GenBank/DDBJ databases">
        <title>Genomic Encyclopedia of Archaeal and Bacterial Type Strains, Phase II (KMG-II): from individual species to whole genera.</title>
        <authorList>
            <person name="Goeker M."/>
        </authorList>
    </citation>
    <scope>NUCLEOTIDE SEQUENCE [LARGE SCALE GENOMIC DNA]</scope>
    <source>
        <strain evidence="1 3">DSM 19624</strain>
    </source>
</reference>
<evidence type="ECO:0000313" key="2">
    <source>
        <dbReference type="EMBL" id="TFB32704.1"/>
    </source>
</evidence>
<dbReference type="OrthoDB" id="9955697at2"/>
<name>A0A497XVA6_9SPHI</name>
<protein>
    <submittedName>
        <fullName evidence="1">Uncharacterized protein</fullName>
    </submittedName>
</protein>
<keyword evidence="4" id="KW-1185">Reference proteome</keyword>
<dbReference type="RefSeq" id="WP_121285573.1">
    <property type="nucleotide sequence ID" value="NZ_RCCK01000013.1"/>
</dbReference>
<dbReference type="EMBL" id="RCCK01000013">
    <property type="protein sequence ID" value="RLJ73673.1"/>
    <property type="molecule type" value="Genomic_DNA"/>
</dbReference>
<accession>A0A497XVA6</accession>
<proteinExistence type="predicted"/>
<evidence type="ECO:0000313" key="3">
    <source>
        <dbReference type="Proteomes" id="UP000273898"/>
    </source>
</evidence>
<dbReference type="AlphaFoldDB" id="A0A497XVA6"/>
<dbReference type="EMBL" id="SOPX01000001">
    <property type="protein sequence ID" value="TFB32704.1"/>
    <property type="molecule type" value="Genomic_DNA"/>
</dbReference>
<reference evidence="2 4" key="2">
    <citation type="submission" date="2019-03" db="EMBL/GenBank/DDBJ databases">
        <authorList>
            <person name="He R.-H."/>
        </authorList>
    </citation>
    <scope>NUCLEOTIDE SEQUENCE [LARGE SCALE GENOMIC DNA]</scope>
    <source>
        <strain evidence="2 4">DSM 19624</strain>
    </source>
</reference>
<organism evidence="1 3">
    <name type="scientific">Pedobacter alluvionis</name>
    <dbReference type="NCBI Taxonomy" id="475253"/>
    <lineage>
        <taxon>Bacteria</taxon>
        <taxon>Pseudomonadati</taxon>
        <taxon>Bacteroidota</taxon>
        <taxon>Sphingobacteriia</taxon>
        <taxon>Sphingobacteriales</taxon>
        <taxon>Sphingobacteriaceae</taxon>
        <taxon>Pedobacter</taxon>
    </lineage>
</organism>
<dbReference type="PROSITE" id="PS51257">
    <property type="entry name" value="PROKAR_LIPOPROTEIN"/>
    <property type="match status" value="1"/>
</dbReference>
<sequence length="131" mass="14991">MNKLGLYAIIILSFAACRQDVKYDSKVYDIQFLYNPWIKLKFNTGIVEVSVAKYRDKINITESDRKLIKDSFRENGIAELHGEIFVDTNHPVMPPDNFQLKLIKDKKSIADTIISNSAPLAKNDVEKNTEV</sequence>